<dbReference type="RefSeq" id="WP_075010319.1">
    <property type="nucleotide sequence ID" value="NZ_FOAP01000024.1"/>
</dbReference>
<dbReference type="EMBL" id="FOAP01000024">
    <property type="protein sequence ID" value="SEM84090.1"/>
    <property type="molecule type" value="Genomic_DNA"/>
</dbReference>
<dbReference type="Gene3D" id="1.10.3540.10">
    <property type="entry name" value="uncharacterized protein from magnetospirillum magneticum domain"/>
    <property type="match status" value="1"/>
</dbReference>
<reference evidence="2" key="1">
    <citation type="submission" date="2016-10" db="EMBL/GenBank/DDBJ databases">
        <authorList>
            <person name="Varghese N."/>
            <person name="Submissions S."/>
        </authorList>
    </citation>
    <scope>NUCLEOTIDE SEQUENCE [LARGE SCALE GENOMIC DNA]</scope>
    <source>
        <strain evidence="2">DSM 17044</strain>
    </source>
</reference>
<dbReference type="Pfam" id="PF08849">
    <property type="entry name" value="BrxA"/>
    <property type="match status" value="1"/>
</dbReference>
<sequence length="267" mass="29754">MTDVRPYTSRAIKSTGLLDETRLLLRAWRPGESAADLRRRVRDEGLLGKTTAARAVDVVTHVFNQRFLAAGVETTKCIQQLLQVRGAGGWFDHVCFLLTARNDVVLRDAATRFLPDCVEAGRTTVDTASFEAFLLDREADGHIPKPWSPTVRRRVAQHILGQLSDFGALTKPRRAGVRTILRFEPDPVAVAWLAYDLHFKGVSDGAILEHEDWAVWALGPAAVRENLLHMAVPSLWELQVAGSVAQFTWGCHSMREVVDVLARLDVR</sequence>
<dbReference type="InterPro" id="IPR023137">
    <property type="entry name" value="BrxA_sf"/>
</dbReference>
<proteinExistence type="predicted"/>
<dbReference type="InterPro" id="IPR014948">
    <property type="entry name" value="BrxA"/>
</dbReference>
<dbReference type="Proteomes" id="UP000182719">
    <property type="component" value="Unassembled WGS sequence"/>
</dbReference>
<evidence type="ECO:0000313" key="2">
    <source>
        <dbReference type="Proteomes" id="UP000182719"/>
    </source>
</evidence>
<accession>A0A1H8BMH4</accession>
<name>A0A1H8BMH4_STIAU</name>
<dbReference type="OrthoDB" id="5499356at2"/>
<protein>
    <submittedName>
        <fullName evidence="1">Putative inner membrane protein</fullName>
    </submittedName>
</protein>
<evidence type="ECO:0000313" key="1">
    <source>
        <dbReference type="EMBL" id="SEM84090.1"/>
    </source>
</evidence>
<organism evidence="1 2">
    <name type="scientific">Stigmatella aurantiaca</name>
    <dbReference type="NCBI Taxonomy" id="41"/>
    <lineage>
        <taxon>Bacteria</taxon>
        <taxon>Pseudomonadati</taxon>
        <taxon>Myxococcota</taxon>
        <taxon>Myxococcia</taxon>
        <taxon>Myxococcales</taxon>
        <taxon>Cystobacterineae</taxon>
        <taxon>Archangiaceae</taxon>
        <taxon>Stigmatella</taxon>
    </lineage>
</organism>
<keyword evidence="2" id="KW-1185">Reference proteome</keyword>
<gene>
    <name evidence="1" type="ORF">SAMN05444354_12435</name>
</gene>
<dbReference type="AlphaFoldDB" id="A0A1H8BMH4"/>